<name>A0ACC0BZY4_CATRO</name>
<dbReference type="EMBL" id="CM044702">
    <property type="protein sequence ID" value="KAI5678195.1"/>
    <property type="molecule type" value="Genomic_DNA"/>
</dbReference>
<keyword evidence="2" id="KW-1185">Reference proteome</keyword>
<protein>
    <submittedName>
        <fullName evidence="1">Uncharacterized protein</fullName>
    </submittedName>
</protein>
<comment type="caution">
    <text evidence="1">The sequence shown here is derived from an EMBL/GenBank/DDBJ whole genome shotgun (WGS) entry which is preliminary data.</text>
</comment>
<dbReference type="Proteomes" id="UP001060085">
    <property type="component" value="Linkage Group LG02"/>
</dbReference>
<evidence type="ECO:0000313" key="2">
    <source>
        <dbReference type="Proteomes" id="UP001060085"/>
    </source>
</evidence>
<accession>A0ACC0BZY4</accession>
<evidence type="ECO:0000313" key="1">
    <source>
        <dbReference type="EMBL" id="KAI5678195.1"/>
    </source>
</evidence>
<gene>
    <name evidence="1" type="ORF">M9H77_09145</name>
</gene>
<reference evidence="2" key="1">
    <citation type="journal article" date="2023" name="Nat. Plants">
        <title>Single-cell RNA sequencing provides a high-resolution roadmap for understanding the multicellular compartmentation of specialized metabolism.</title>
        <authorList>
            <person name="Sun S."/>
            <person name="Shen X."/>
            <person name="Li Y."/>
            <person name="Li Y."/>
            <person name="Wang S."/>
            <person name="Li R."/>
            <person name="Zhang H."/>
            <person name="Shen G."/>
            <person name="Guo B."/>
            <person name="Wei J."/>
            <person name="Xu J."/>
            <person name="St-Pierre B."/>
            <person name="Chen S."/>
            <person name="Sun C."/>
        </authorList>
    </citation>
    <scope>NUCLEOTIDE SEQUENCE [LARGE SCALE GENOMIC DNA]</scope>
</reference>
<proteinExistence type="predicted"/>
<sequence length="196" mass="22996">MDKYFEKWKKGSKPVEETSPRKPRVGIEFSNCEIIGDLGLRKPIDNYPYKIREELRRRYMAKGPTQSYGNEPNSRGIALGLIDNMNQFEFVFIAYLMVDVFAETNTLSMCLQQKTQNIVTAVRMIKTVMDELKKYRNDDDCWEELLGVVTAFCTKNDIFVPNMQNPKPGRGRAKLYRSVDGQSKTYYHFFHREIFF</sequence>
<organism evidence="1 2">
    <name type="scientific">Catharanthus roseus</name>
    <name type="common">Madagascar periwinkle</name>
    <name type="synonym">Vinca rosea</name>
    <dbReference type="NCBI Taxonomy" id="4058"/>
    <lineage>
        <taxon>Eukaryota</taxon>
        <taxon>Viridiplantae</taxon>
        <taxon>Streptophyta</taxon>
        <taxon>Embryophyta</taxon>
        <taxon>Tracheophyta</taxon>
        <taxon>Spermatophyta</taxon>
        <taxon>Magnoliopsida</taxon>
        <taxon>eudicotyledons</taxon>
        <taxon>Gunneridae</taxon>
        <taxon>Pentapetalae</taxon>
        <taxon>asterids</taxon>
        <taxon>lamiids</taxon>
        <taxon>Gentianales</taxon>
        <taxon>Apocynaceae</taxon>
        <taxon>Rauvolfioideae</taxon>
        <taxon>Vinceae</taxon>
        <taxon>Catharanthinae</taxon>
        <taxon>Catharanthus</taxon>
    </lineage>
</organism>